<evidence type="ECO:0000313" key="2">
    <source>
        <dbReference type="Proteomes" id="UP001635816"/>
    </source>
</evidence>
<accession>A0ABW9L7I5</accession>
<dbReference type="RefSeq" id="WP_409543332.1">
    <property type="nucleotide sequence ID" value="NZ_JBKBDD010000003.1"/>
</dbReference>
<keyword evidence="2" id="KW-1185">Reference proteome</keyword>
<comment type="caution">
    <text evidence="1">The sequence shown here is derived from an EMBL/GenBank/DDBJ whole genome shotgun (WGS) entry which is preliminary data.</text>
</comment>
<sequence>MVDSSKAERLTPESAKALADKVIENNVVPKKIPAPDDIKGQEKAITGALASALLTATEMPLHVLQPVNADLAKQLVALGVRQTEHVNPEAVHAPAWITDGVRQESIKLPEPPQHTEAEPHVERTAVAPKCPKRIAKAARAVRR</sequence>
<dbReference type="Proteomes" id="UP001635816">
    <property type="component" value="Unassembled WGS sequence"/>
</dbReference>
<dbReference type="EMBL" id="JBKBDD010000003">
    <property type="protein sequence ID" value="MFN6543923.1"/>
    <property type="molecule type" value="Genomic_DNA"/>
</dbReference>
<evidence type="ECO:0000313" key="1">
    <source>
        <dbReference type="EMBL" id="MFN6543923.1"/>
    </source>
</evidence>
<name>A0ABW9L7I5_9MYCO</name>
<organism evidence="1 2">
    <name type="scientific">Mycolicibacterium nivoides</name>
    <dbReference type="NCBI Taxonomy" id="2487344"/>
    <lineage>
        <taxon>Bacteria</taxon>
        <taxon>Bacillati</taxon>
        <taxon>Actinomycetota</taxon>
        <taxon>Actinomycetes</taxon>
        <taxon>Mycobacteriales</taxon>
        <taxon>Mycobacteriaceae</taxon>
        <taxon>Mycolicibacterium</taxon>
    </lineage>
</organism>
<protein>
    <submittedName>
        <fullName evidence="1">Uncharacterized protein</fullName>
    </submittedName>
</protein>
<proteinExistence type="predicted"/>
<gene>
    <name evidence="1" type="ORF">ACK4CT_12105</name>
</gene>
<reference evidence="1 2" key="1">
    <citation type="submission" date="2024-12" db="EMBL/GenBank/DDBJ databases">
        <title>The coexistence of Mycolicibacterium septicum and Mycolicibacterium nivoides in clinical samples.</title>
        <authorList>
            <person name="Wang C."/>
            <person name="Feng Y."/>
            <person name="Zong Z."/>
        </authorList>
    </citation>
    <scope>NUCLEOTIDE SEQUENCE [LARGE SCALE GENOMIC DNA]</scope>
    <source>
        <strain evidence="1 2">120309</strain>
    </source>
</reference>